<feature type="compositionally biased region" description="Acidic residues" evidence="2">
    <location>
        <begin position="287"/>
        <end position="301"/>
    </location>
</feature>
<dbReference type="PANTHER" id="PTHR22814">
    <property type="entry name" value="COPPER TRANSPORT PROTEIN ATOX1-RELATED"/>
    <property type="match status" value="1"/>
</dbReference>
<keyword evidence="5" id="KW-1185">Reference proteome</keyword>
<organism evidence="4 5">
    <name type="scientific">Arabidopsis suecica</name>
    <name type="common">Swedish thale-cress</name>
    <name type="synonym">Cardaminopsis suecica</name>
    <dbReference type="NCBI Taxonomy" id="45249"/>
    <lineage>
        <taxon>Eukaryota</taxon>
        <taxon>Viridiplantae</taxon>
        <taxon>Streptophyta</taxon>
        <taxon>Embryophyta</taxon>
        <taxon>Tracheophyta</taxon>
        <taxon>Spermatophyta</taxon>
        <taxon>Magnoliopsida</taxon>
        <taxon>eudicotyledons</taxon>
        <taxon>Gunneridae</taxon>
        <taxon>Pentapetalae</taxon>
        <taxon>rosids</taxon>
        <taxon>malvids</taxon>
        <taxon>Brassicales</taxon>
        <taxon>Brassicaceae</taxon>
        <taxon>Camelineae</taxon>
        <taxon>Arabidopsis</taxon>
    </lineage>
</organism>
<feature type="domain" description="HMA" evidence="3">
    <location>
        <begin position="15"/>
        <end position="82"/>
    </location>
</feature>
<evidence type="ECO:0000313" key="4">
    <source>
        <dbReference type="EMBL" id="KAG7622013.1"/>
    </source>
</evidence>
<dbReference type="AlphaFoldDB" id="A0A8T2EJP6"/>
<feature type="compositionally biased region" description="Polar residues" evidence="2">
    <location>
        <begin position="269"/>
        <end position="280"/>
    </location>
</feature>
<dbReference type="InterPro" id="IPR006121">
    <property type="entry name" value="HMA_dom"/>
</dbReference>
<dbReference type="Gene3D" id="3.30.70.100">
    <property type="match status" value="1"/>
</dbReference>
<sequence>MGDLQIVPVYNKVEAQYVEMMVPLYSYGCEKKVKRALSHLKGIYSVKVDYYNQKVTVWGICNKLDVLAMVKKKRKEARFWNVEEEENNNPESVDDCIVVKEDTIIKTSFDTDKSSAFYTYSTTPPRFSIRPPMSLIRTSSFTWKAVKKFNGHRIVRKIFLGTHMLSRKKKTESFEKNKVITLYLPVHCTELRRSSTIFSDKALVPLSETEVTDTKTIIRTRSGRSTKTRSVPSHPIPIAVAESANPESDNDSVATTTEVRTQRRPRQSVGESSRPKQNTLNKKKEEEENDSTQVIDEEEEENARRKKRCIHNLRKAIQNLKECVDILEGFVF</sequence>
<name>A0A8T2EJP6_ARASU</name>
<dbReference type="CDD" id="cd00371">
    <property type="entry name" value="HMA"/>
    <property type="match status" value="1"/>
</dbReference>
<gene>
    <name evidence="4" type="ORF">ISN44_As04g028520</name>
</gene>
<comment type="caution">
    <text evidence="4">The sequence shown here is derived from an EMBL/GenBank/DDBJ whole genome shotgun (WGS) entry which is preliminary data.</text>
</comment>
<evidence type="ECO:0000256" key="1">
    <source>
        <dbReference type="ARBA" id="ARBA00022723"/>
    </source>
</evidence>
<evidence type="ECO:0000313" key="5">
    <source>
        <dbReference type="Proteomes" id="UP000694251"/>
    </source>
</evidence>
<dbReference type="SUPFAM" id="SSF55008">
    <property type="entry name" value="HMA, heavy metal-associated domain"/>
    <property type="match status" value="1"/>
</dbReference>
<dbReference type="EMBL" id="JAEFBJ010000004">
    <property type="protein sequence ID" value="KAG7622013.1"/>
    <property type="molecule type" value="Genomic_DNA"/>
</dbReference>
<feature type="region of interest" description="Disordered" evidence="2">
    <location>
        <begin position="215"/>
        <end position="305"/>
    </location>
</feature>
<dbReference type="OrthoDB" id="603535at2759"/>
<feature type="compositionally biased region" description="Polar residues" evidence="2">
    <location>
        <begin position="245"/>
        <end position="259"/>
    </location>
</feature>
<dbReference type="Pfam" id="PF00403">
    <property type="entry name" value="HMA"/>
    <property type="match status" value="1"/>
</dbReference>
<protein>
    <submittedName>
        <fullName evidence="4">Heavy metal-associated domain HMA</fullName>
    </submittedName>
</protein>
<dbReference type="PROSITE" id="PS50846">
    <property type="entry name" value="HMA_2"/>
    <property type="match status" value="1"/>
</dbReference>
<dbReference type="SMR" id="A0A8T2EJP6"/>
<dbReference type="Proteomes" id="UP000694251">
    <property type="component" value="Chromosome 4"/>
</dbReference>
<dbReference type="PANTHER" id="PTHR22814:SF305">
    <property type="entry name" value="HEAVY METAL TRANSPORT_DETOXIFICATION SUPERFAMILY PROTEIN"/>
    <property type="match status" value="1"/>
</dbReference>
<dbReference type="GO" id="GO:0046872">
    <property type="term" value="F:metal ion binding"/>
    <property type="evidence" value="ECO:0007669"/>
    <property type="project" value="UniProtKB-KW"/>
</dbReference>
<evidence type="ECO:0000256" key="2">
    <source>
        <dbReference type="SAM" id="MobiDB-lite"/>
    </source>
</evidence>
<reference evidence="4 5" key="1">
    <citation type="submission" date="2020-12" db="EMBL/GenBank/DDBJ databases">
        <title>Concerted genomic and epigenomic changes stabilize Arabidopsis allopolyploids.</title>
        <authorList>
            <person name="Chen Z."/>
        </authorList>
    </citation>
    <scope>NUCLEOTIDE SEQUENCE [LARGE SCALE GENOMIC DNA]</scope>
    <source>
        <strain evidence="4">As9502</strain>
        <tissue evidence="4">Leaf</tissue>
    </source>
</reference>
<keyword evidence="1" id="KW-0479">Metal-binding</keyword>
<dbReference type="InterPro" id="IPR036163">
    <property type="entry name" value="HMA_dom_sf"/>
</dbReference>
<accession>A0A8T2EJP6</accession>
<evidence type="ECO:0000259" key="3">
    <source>
        <dbReference type="PROSITE" id="PS50846"/>
    </source>
</evidence>
<proteinExistence type="predicted"/>